<dbReference type="RefSeq" id="WP_043609299.1">
    <property type="nucleotide sequence ID" value="NZ_AXCY01000120.1"/>
</dbReference>
<keyword evidence="2" id="KW-1185">Reference proteome</keyword>
<reference evidence="1 2" key="1">
    <citation type="submission" date="2013-08" db="EMBL/GenBank/DDBJ databases">
        <title>Genome sequencing of Cellulomonas carbonis T26.</title>
        <authorList>
            <person name="Chen F."/>
            <person name="Li Y."/>
            <person name="Wang G."/>
        </authorList>
    </citation>
    <scope>NUCLEOTIDE SEQUENCE [LARGE SCALE GENOMIC DNA]</scope>
    <source>
        <strain evidence="1 2">T26</strain>
    </source>
</reference>
<evidence type="ECO:0000313" key="1">
    <source>
        <dbReference type="EMBL" id="KGM09132.1"/>
    </source>
</evidence>
<dbReference type="Proteomes" id="UP000029839">
    <property type="component" value="Unassembled WGS sequence"/>
</dbReference>
<dbReference type="OrthoDB" id="4823735at2"/>
<comment type="caution">
    <text evidence="1">The sequence shown here is derived from an EMBL/GenBank/DDBJ whole genome shotgun (WGS) entry which is preliminary data.</text>
</comment>
<dbReference type="EMBL" id="AXCY01000120">
    <property type="protein sequence ID" value="KGM09132.1"/>
    <property type="molecule type" value="Genomic_DNA"/>
</dbReference>
<protein>
    <recommendedName>
        <fullName evidence="3">DUF4352 domain-containing protein</fullName>
    </recommendedName>
</protein>
<gene>
    <name evidence="1" type="ORF">N868_04385</name>
</gene>
<organism evidence="1 2">
    <name type="scientific">Cellulomonas carbonis T26</name>
    <dbReference type="NCBI Taxonomy" id="947969"/>
    <lineage>
        <taxon>Bacteria</taxon>
        <taxon>Bacillati</taxon>
        <taxon>Actinomycetota</taxon>
        <taxon>Actinomycetes</taxon>
        <taxon>Micrococcales</taxon>
        <taxon>Cellulomonadaceae</taxon>
        <taxon>Cellulomonas</taxon>
    </lineage>
</organism>
<name>A0A0A0BN88_9CELL</name>
<reference evidence="1 2" key="2">
    <citation type="journal article" date="2015" name="Stand. Genomic Sci.">
        <title>Draft genome sequence of Cellulomonas carbonis T26(T) and comparative analysis of six Cellulomonas genomes.</title>
        <authorList>
            <person name="Zhuang W."/>
            <person name="Zhang S."/>
            <person name="Xia X."/>
            <person name="Wang G."/>
        </authorList>
    </citation>
    <scope>NUCLEOTIDE SEQUENCE [LARGE SCALE GENOMIC DNA]</scope>
    <source>
        <strain evidence="1 2">T26</strain>
    </source>
</reference>
<evidence type="ECO:0000313" key="2">
    <source>
        <dbReference type="Proteomes" id="UP000029839"/>
    </source>
</evidence>
<proteinExistence type="predicted"/>
<sequence>MTSRAAHRVGSAALVLAALVVGQAVRSALPSEDAVSAPFERVGDVGEPVSLRYATVTVGAADGSTVVEQLGTAMSTTGVWLSVPVTITAHGEPRTLTHAEVRDDQGRTFLARGTRSSFLPGTVQAGMTRRAWVTVELPVDAAAGAELVLGLRDDHRLDDVAVVDLGVTDADARRWAATTEPLTVPQPEDVGAGEAR</sequence>
<accession>A0A0A0BN88</accession>
<evidence type="ECO:0008006" key="3">
    <source>
        <dbReference type="Google" id="ProtNLM"/>
    </source>
</evidence>
<dbReference type="AlphaFoldDB" id="A0A0A0BN88"/>